<keyword evidence="9" id="KW-1185">Reference proteome</keyword>
<keyword evidence="5" id="KW-0732">Signal</keyword>
<dbReference type="NCBIfam" id="TIGR01782">
    <property type="entry name" value="TonB-Xanth-Caul"/>
    <property type="match status" value="1"/>
</dbReference>
<comment type="similarity">
    <text evidence="4">Belongs to the TonB-dependent receptor family.</text>
</comment>
<sequence>MKAKKFNKSLLAASITLGLTGTISSHVMADENEAKDVEVIKVKGIRGSMVKSMDVKRSSRGVVEAISSEDIGKFPDTNLAESLQRISGVSIDRSNNEGSRITVRGMGPEFNLVTLNGRQMPTVGGRSYDFGNIATEGVSSVEVYKTTRADLPSGGIGATVNMLTAKPLAFPGLKGSVGLKGVMETSNETGDDVTPEISGLISNTFADDTFGVLASFAHQERNNREQRAAVDNWIPNVNISASPNLELTDNNQRADGTTWYPQNAGYSINDNERVRTNGQLVFQYRPVENVTATLDYTYSKLEFESNRNSFGVWFNNGGNVSSATINENGTYTHVAEIGGDYATNLARGESENENKSLGFNLEWQVNDGLTLTFDAHDSSAVSQGVGLGNDAFLIIGNTFCGFCGDAGPDFGPNTANINIKDAHFGADGIPIWGLDLIDGNGNPQDELTGADMGSLFGAVTKGFNENEMTQFQLKGKWVPQGDGVLGQVDFGVARTEMNFRSTNAYSQNLPAGWWNWSAVHFADDMFTRVGINSLFDAFSNGGDKAIDYYVTADFDEVLNIFETIDDPIAPDIYNAGWPTEVNGKFQSGPIDSDSRVKEETTSLYAQAALMFDVFDRTLDVIVGARYEITDVTSNGLEVPATAMEWVNGNEWEYVYAEEQSFSEGTGETKEFLPSLDMSMEVEEDMIARFSYSKSLTRPPIGALGSTKAFLGNPKVNQRKVAVGNPALKPYVADNFDLSFEYYYDEGSYASIGYFHKNVDNFLVNVTTKEEVAGIRDPFIGPRAEQARQELIAEGIQPSDQAIHDRINENQGTPTGTRIGANADDPLAIFDVSRDVNLNESSLKGWELAVQHMFGETGFGFQANATFVSGDVEVNRDITDAQFALVGMSDSANFSAIYDKDDLSVRISYNWRDEFLSGFDQHSSPVFTEAYAQVDLNVNYQVTENFTVFFEGLNITEETQRVYVRYEEQFLSGAQYGARYNLGARYSF</sequence>
<dbReference type="PANTHER" id="PTHR40980">
    <property type="entry name" value="PLUG DOMAIN-CONTAINING PROTEIN"/>
    <property type="match status" value="1"/>
</dbReference>
<feature type="chain" id="PRO_5037906639" evidence="5">
    <location>
        <begin position="30"/>
        <end position="987"/>
    </location>
</feature>
<accession>A0A975D8Y5</accession>
<comment type="subcellular location">
    <subcellularLocation>
        <location evidence="1 4">Cell outer membrane</location>
    </subcellularLocation>
</comment>
<protein>
    <submittedName>
        <fullName evidence="8">TonB-dependent receptor</fullName>
    </submittedName>
</protein>
<dbReference type="SUPFAM" id="SSF56935">
    <property type="entry name" value="Porins"/>
    <property type="match status" value="1"/>
</dbReference>
<evidence type="ECO:0000313" key="9">
    <source>
        <dbReference type="Proteomes" id="UP000682739"/>
    </source>
</evidence>
<reference evidence="8" key="1">
    <citation type="submission" date="2021-03" db="EMBL/GenBank/DDBJ databases">
        <title>Description of Psychrosphaera ytuae sp. nov. isolated from deep sea sediment of South China Sea.</title>
        <authorList>
            <person name="Zhang J."/>
            <person name="Xu X.-D."/>
        </authorList>
    </citation>
    <scope>NUCLEOTIDE SEQUENCE</scope>
    <source>
        <strain evidence="8">MTZ26</strain>
    </source>
</reference>
<dbReference type="InterPro" id="IPR012910">
    <property type="entry name" value="Plug_dom"/>
</dbReference>
<dbReference type="Gene3D" id="2.170.130.10">
    <property type="entry name" value="TonB-dependent receptor, plug domain"/>
    <property type="match status" value="1"/>
</dbReference>
<evidence type="ECO:0000259" key="7">
    <source>
        <dbReference type="Pfam" id="PF07715"/>
    </source>
</evidence>
<dbReference type="InterPro" id="IPR037066">
    <property type="entry name" value="Plug_dom_sf"/>
</dbReference>
<name>A0A975D8Y5_9GAMM</name>
<dbReference type="AlphaFoldDB" id="A0A975D8Y5"/>
<organism evidence="8 9">
    <name type="scientific">Psychrosphaera ytuae</name>
    <dbReference type="NCBI Taxonomy" id="2820710"/>
    <lineage>
        <taxon>Bacteria</taxon>
        <taxon>Pseudomonadati</taxon>
        <taxon>Pseudomonadota</taxon>
        <taxon>Gammaproteobacteria</taxon>
        <taxon>Alteromonadales</taxon>
        <taxon>Pseudoalteromonadaceae</taxon>
        <taxon>Psychrosphaera</taxon>
    </lineage>
</organism>
<dbReference type="Proteomes" id="UP000682739">
    <property type="component" value="Chromosome"/>
</dbReference>
<dbReference type="EMBL" id="CP072110">
    <property type="protein sequence ID" value="QTH62765.1"/>
    <property type="molecule type" value="Genomic_DNA"/>
</dbReference>
<evidence type="ECO:0000259" key="6">
    <source>
        <dbReference type="Pfam" id="PF00593"/>
    </source>
</evidence>
<dbReference type="PANTHER" id="PTHR40980:SF3">
    <property type="entry name" value="TONB-DEPENDENT RECEPTOR-LIKE BETA-BARREL DOMAIN-CONTAINING PROTEIN"/>
    <property type="match status" value="1"/>
</dbReference>
<feature type="signal peptide" evidence="5">
    <location>
        <begin position="1"/>
        <end position="29"/>
    </location>
</feature>
<dbReference type="InterPro" id="IPR010104">
    <property type="entry name" value="TonB_rcpt_bac"/>
</dbReference>
<feature type="domain" description="TonB-dependent receptor-like beta-barrel" evidence="6">
    <location>
        <begin position="464"/>
        <end position="954"/>
    </location>
</feature>
<evidence type="ECO:0000256" key="2">
    <source>
        <dbReference type="ARBA" id="ARBA00023136"/>
    </source>
</evidence>
<dbReference type="Gene3D" id="2.40.170.20">
    <property type="entry name" value="TonB-dependent receptor, beta-barrel domain"/>
    <property type="match status" value="1"/>
</dbReference>
<dbReference type="RefSeq" id="WP_208830241.1">
    <property type="nucleotide sequence ID" value="NZ_CP072110.1"/>
</dbReference>
<keyword evidence="4" id="KW-0798">TonB box</keyword>
<dbReference type="GO" id="GO:0009279">
    <property type="term" value="C:cell outer membrane"/>
    <property type="evidence" value="ECO:0007669"/>
    <property type="project" value="UniProtKB-SubCell"/>
</dbReference>
<evidence type="ECO:0000256" key="5">
    <source>
        <dbReference type="SAM" id="SignalP"/>
    </source>
</evidence>
<dbReference type="InterPro" id="IPR000531">
    <property type="entry name" value="Beta-barrel_TonB"/>
</dbReference>
<dbReference type="InterPro" id="IPR036942">
    <property type="entry name" value="Beta-barrel_TonB_sf"/>
</dbReference>
<evidence type="ECO:0000256" key="1">
    <source>
        <dbReference type="ARBA" id="ARBA00004442"/>
    </source>
</evidence>
<dbReference type="Pfam" id="PF07715">
    <property type="entry name" value="Plug"/>
    <property type="match status" value="1"/>
</dbReference>
<feature type="domain" description="TonB-dependent receptor plug" evidence="7">
    <location>
        <begin position="56"/>
        <end position="158"/>
    </location>
</feature>
<dbReference type="KEGG" id="psym:J1N51_08220"/>
<keyword evidence="3" id="KW-0998">Cell outer membrane</keyword>
<gene>
    <name evidence="8" type="ORF">J1N51_08220</name>
</gene>
<keyword evidence="8" id="KW-0675">Receptor</keyword>
<proteinExistence type="inferred from homology"/>
<evidence type="ECO:0000313" key="8">
    <source>
        <dbReference type="EMBL" id="QTH62765.1"/>
    </source>
</evidence>
<keyword evidence="2 4" id="KW-0472">Membrane</keyword>
<evidence type="ECO:0000256" key="3">
    <source>
        <dbReference type="ARBA" id="ARBA00023237"/>
    </source>
</evidence>
<dbReference type="Pfam" id="PF00593">
    <property type="entry name" value="TonB_dep_Rec_b-barrel"/>
    <property type="match status" value="1"/>
</dbReference>
<evidence type="ECO:0000256" key="4">
    <source>
        <dbReference type="RuleBase" id="RU003357"/>
    </source>
</evidence>